<dbReference type="GO" id="GO:0003677">
    <property type="term" value="F:DNA binding"/>
    <property type="evidence" value="ECO:0007669"/>
    <property type="project" value="UniProtKB-UniRule"/>
</dbReference>
<evidence type="ECO:0000256" key="4">
    <source>
        <dbReference type="PROSITE-ProRule" id="PRU00335"/>
    </source>
</evidence>
<keyword evidence="3" id="KW-0804">Transcription</keyword>
<sequence length="190" mass="21748">MPTSTANTNKRNEIIEVASKLFYEQGYHRTGVQQIIEGAGAAKGTFYAHFKSKEELGVIWLRTRHTKWNTSLVEFLKDKDVASEKILAVFDFLGKWMKDCDFRGCAFLNTLAETPDPNNPLRNEIAGHKQKLLELFQRLIAEHQTKLPKDKCQNLAASVFLLFEGTLVEMQNFRDTWPLEAAKSQLARML</sequence>
<dbReference type="KEGG" id="puo:RZN69_20385"/>
<evidence type="ECO:0000259" key="5">
    <source>
        <dbReference type="PROSITE" id="PS50977"/>
    </source>
</evidence>
<keyword evidence="1" id="KW-0805">Transcription regulation</keyword>
<evidence type="ECO:0000256" key="3">
    <source>
        <dbReference type="ARBA" id="ARBA00023163"/>
    </source>
</evidence>
<dbReference type="PANTHER" id="PTHR47506:SF1">
    <property type="entry name" value="HTH-TYPE TRANSCRIPTIONAL REGULATOR YJDC"/>
    <property type="match status" value="1"/>
</dbReference>
<proteinExistence type="predicted"/>
<dbReference type="FunFam" id="1.10.10.60:FF:000141">
    <property type="entry name" value="TetR family transcriptional regulator"/>
    <property type="match status" value="1"/>
</dbReference>
<dbReference type="PROSITE" id="PS50977">
    <property type="entry name" value="HTH_TETR_2"/>
    <property type="match status" value="1"/>
</dbReference>
<dbReference type="SUPFAM" id="SSF46689">
    <property type="entry name" value="Homeodomain-like"/>
    <property type="match status" value="1"/>
</dbReference>
<dbReference type="AlphaFoldDB" id="A0AAQ3LFD5"/>
<dbReference type="Gene3D" id="1.10.357.10">
    <property type="entry name" value="Tetracycline Repressor, domain 2"/>
    <property type="match status" value="1"/>
</dbReference>
<dbReference type="PANTHER" id="PTHR47506">
    <property type="entry name" value="TRANSCRIPTIONAL REGULATORY PROTEIN"/>
    <property type="match status" value="1"/>
</dbReference>
<dbReference type="SUPFAM" id="SSF48498">
    <property type="entry name" value="Tetracyclin repressor-like, C-terminal domain"/>
    <property type="match status" value="1"/>
</dbReference>
<accession>A0AAQ3LFD5</accession>
<keyword evidence="2 4" id="KW-0238">DNA-binding</keyword>
<feature type="domain" description="HTH tetR-type" evidence="5">
    <location>
        <begin position="8"/>
        <end position="68"/>
    </location>
</feature>
<dbReference type="InterPro" id="IPR011075">
    <property type="entry name" value="TetR_C"/>
</dbReference>
<dbReference type="Proteomes" id="UP001304300">
    <property type="component" value="Chromosome"/>
</dbReference>
<dbReference type="Pfam" id="PF16925">
    <property type="entry name" value="TetR_C_13"/>
    <property type="match status" value="1"/>
</dbReference>
<keyword evidence="7" id="KW-1185">Reference proteome</keyword>
<dbReference type="InterPro" id="IPR001647">
    <property type="entry name" value="HTH_TetR"/>
</dbReference>
<dbReference type="RefSeq" id="WP_317833287.1">
    <property type="nucleotide sequence ID" value="NZ_CP136920.1"/>
</dbReference>
<organism evidence="6 7">
    <name type="scientific">Rubellicoccus peritrichatus</name>
    <dbReference type="NCBI Taxonomy" id="3080537"/>
    <lineage>
        <taxon>Bacteria</taxon>
        <taxon>Pseudomonadati</taxon>
        <taxon>Verrucomicrobiota</taxon>
        <taxon>Opitutia</taxon>
        <taxon>Puniceicoccales</taxon>
        <taxon>Cerasicoccaceae</taxon>
        <taxon>Rubellicoccus</taxon>
    </lineage>
</organism>
<dbReference type="InterPro" id="IPR009057">
    <property type="entry name" value="Homeodomain-like_sf"/>
</dbReference>
<gene>
    <name evidence="6" type="ORF">RZN69_20385</name>
</gene>
<evidence type="ECO:0000256" key="1">
    <source>
        <dbReference type="ARBA" id="ARBA00023015"/>
    </source>
</evidence>
<name>A0AAQ3LFD5_9BACT</name>
<dbReference type="Pfam" id="PF00440">
    <property type="entry name" value="TetR_N"/>
    <property type="match status" value="1"/>
</dbReference>
<evidence type="ECO:0000313" key="7">
    <source>
        <dbReference type="Proteomes" id="UP001304300"/>
    </source>
</evidence>
<protein>
    <submittedName>
        <fullName evidence="6">TetR/AcrR family transcriptional regulator</fullName>
    </submittedName>
</protein>
<reference evidence="6 7" key="1">
    <citation type="submission" date="2023-10" db="EMBL/GenBank/DDBJ databases">
        <title>Rubellicoccus peritrichatus gen. nov., sp. nov., isolated from an algae of coral reef tank.</title>
        <authorList>
            <person name="Luo J."/>
        </authorList>
    </citation>
    <scope>NUCLEOTIDE SEQUENCE [LARGE SCALE GENOMIC DNA]</scope>
    <source>
        <strain evidence="6 7">CR14</strain>
    </source>
</reference>
<evidence type="ECO:0000256" key="2">
    <source>
        <dbReference type="ARBA" id="ARBA00023125"/>
    </source>
</evidence>
<dbReference type="PRINTS" id="PR00455">
    <property type="entry name" value="HTHTETR"/>
</dbReference>
<dbReference type="EMBL" id="CP136920">
    <property type="protein sequence ID" value="WOO40984.1"/>
    <property type="molecule type" value="Genomic_DNA"/>
</dbReference>
<dbReference type="InterPro" id="IPR036271">
    <property type="entry name" value="Tet_transcr_reg_TetR-rel_C_sf"/>
</dbReference>
<feature type="DNA-binding region" description="H-T-H motif" evidence="4">
    <location>
        <begin position="31"/>
        <end position="50"/>
    </location>
</feature>
<evidence type="ECO:0000313" key="6">
    <source>
        <dbReference type="EMBL" id="WOO40984.1"/>
    </source>
</evidence>